<accession>A0ABY9S0U7</accession>
<keyword evidence="3" id="KW-1185">Reference proteome</keyword>
<organism evidence="2 3">
    <name type="scientific">Streptomyces roseicoloratus</name>
    <dbReference type="NCBI Taxonomy" id="2508722"/>
    <lineage>
        <taxon>Bacteria</taxon>
        <taxon>Bacillati</taxon>
        <taxon>Actinomycetota</taxon>
        <taxon>Actinomycetes</taxon>
        <taxon>Kitasatosporales</taxon>
        <taxon>Streptomycetaceae</taxon>
        <taxon>Streptomyces</taxon>
    </lineage>
</organism>
<dbReference type="RefSeq" id="WP_309549098.1">
    <property type="nucleotide sequence ID" value="NZ_CP133762.1"/>
</dbReference>
<sequence>MPWDEWEQLKAETAARQSPSMRLNQVAPAPGGGYSEDLKTDKRAWVKAGEGVTTPLTKLETGQAGLGDGQGIQSAAAQKELYDSWKKCLGDAHGRCEALGGLLRKSGRDLTKTDDAVEQDMDALAKRYTDTEAVGGNIMQSDAGNHSEFFDADSLSLRNQAAVIAGHYERVALE</sequence>
<evidence type="ECO:0000256" key="1">
    <source>
        <dbReference type="SAM" id="MobiDB-lite"/>
    </source>
</evidence>
<evidence type="ECO:0008006" key="4">
    <source>
        <dbReference type="Google" id="ProtNLM"/>
    </source>
</evidence>
<evidence type="ECO:0000313" key="3">
    <source>
        <dbReference type="Proteomes" id="UP001250858"/>
    </source>
</evidence>
<dbReference type="EMBL" id="CP133762">
    <property type="protein sequence ID" value="WMX46710.1"/>
    <property type="molecule type" value="Genomic_DNA"/>
</dbReference>
<feature type="region of interest" description="Disordered" evidence="1">
    <location>
        <begin position="1"/>
        <end position="38"/>
    </location>
</feature>
<name>A0ABY9S0U7_9ACTN</name>
<proteinExistence type="predicted"/>
<protein>
    <recommendedName>
        <fullName evidence="4">AG1 protein</fullName>
    </recommendedName>
</protein>
<evidence type="ECO:0000313" key="2">
    <source>
        <dbReference type="EMBL" id="WMX46710.1"/>
    </source>
</evidence>
<dbReference type="Proteomes" id="UP001250858">
    <property type="component" value="Chromosome"/>
</dbReference>
<reference evidence="2 3" key="1">
    <citation type="submission" date="2023-09" db="EMBL/GenBank/DDBJ databases">
        <title>Complete genome of Streptomyces roseicoloratus T14.</title>
        <authorList>
            <person name="Bashizi T."/>
            <person name="Kim M.-J."/>
            <person name="Lee G."/>
            <person name="Tagele S.B."/>
            <person name="Shin J.-H."/>
        </authorList>
    </citation>
    <scope>NUCLEOTIDE SEQUENCE [LARGE SCALE GENOMIC DNA]</scope>
    <source>
        <strain evidence="2 3">T14</strain>
    </source>
</reference>
<gene>
    <name evidence="2" type="ORF">RGF97_20360</name>
</gene>